<dbReference type="OrthoDB" id="122747at2"/>
<keyword evidence="1" id="KW-0732">Signal</keyword>
<name>A0A3R9PAS3_9BACT</name>
<gene>
    <name evidence="2" type="ORF">EDE15_3045</name>
</gene>
<reference evidence="2 3" key="1">
    <citation type="submission" date="2018-12" db="EMBL/GenBank/DDBJ databases">
        <title>Sequencing of bacterial isolates from soil warming experiment in Harvard Forest, Massachusetts, USA.</title>
        <authorList>
            <person name="Deangelis K."/>
        </authorList>
    </citation>
    <scope>NUCLEOTIDE SEQUENCE [LARGE SCALE GENOMIC DNA]</scope>
    <source>
        <strain evidence="2 3">EB153</strain>
    </source>
</reference>
<evidence type="ECO:0000313" key="2">
    <source>
        <dbReference type="EMBL" id="RSL17510.1"/>
    </source>
</evidence>
<comment type="caution">
    <text evidence="2">The sequence shown here is derived from an EMBL/GenBank/DDBJ whole genome shotgun (WGS) entry which is preliminary data.</text>
</comment>
<evidence type="ECO:0000313" key="3">
    <source>
        <dbReference type="Proteomes" id="UP000269669"/>
    </source>
</evidence>
<accession>A0A3R9PAS3</accession>
<feature type="chain" id="PRO_5018549990" evidence="1">
    <location>
        <begin position="24"/>
        <end position="114"/>
    </location>
</feature>
<keyword evidence="3" id="KW-1185">Reference proteome</keyword>
<organism evidence="2 3">
    <name type="scientific">Edaphobacter aggregans</name>
    <dbReference type="NCBI Taxonomy" id="570835"/>
    <lineage>
        <taxon>Bacteria</taxon>
        <taxon>Pseudomonadati</taxon>
        <taxon>Acidobacteriota</taxon>
        <taxon>Terriglobia</taxon>
        <taxon>Terriglobales</taxon>
        <taxon>Acidobacteriaceae</taxon>
        <taxon>Edaphobacter</taxon>
    </lineage>
</organism>
<dbReference type="AlphaFoldDB" id="A0A3R9PAS3"/>
<dbReference type="Proteomes" id="UP000269669">
    <property type="component" value="Unassembled WGS sequence"/>
</dbReference>
<proteinExistence type="predicted"/>
<sequence>MRKVTTVAILGIATIAATIPASAAKIKGDTTLKDSQPTGTTDKEHKHQAYDLSFVAQGKSYTCRTDSGKSMNATDFVVGTQINYQIDGDKTKIKTPEGKQVECKIVRVEAAPTP</sequence>
<protein>
    <submittedName>
        <fullName evidence="2">Uncharacterized protein</fullName>
    </submittedName>
</protein>
<evidence type="ECO:0000256" key="1">
    <source>
        <dbReference type="SAM" id="SignalP"/>
    </source>
</evidence>
<dbReference type="EMBL" id="RSDW01000001">
    <property type="protein sequence ID" value="RSL17510.1"/>
    <property type="molecule type" value="Genomic_DNA"/>
</dbReference>
<dbReference type="RefSeq" id="WP_125485993.1">
    <property type="nucleotide sequence ID" value="NZ_RSDW01000001.1"/>
</dbReference>
<feature type="signal peptide" evidence="1">
    <location>
        <begin position="1"/>
        <end position="23"/>
    </location>
</feature>